<dbReference type="Gene3D" id="3.30.70.20">
    <property type="match status" value="1"/>
</dbReference>
<feature type="domain" description="4Fe-4S ferredoxin-type" evidence="4">
    <location>
        <begin position="155"/>
        <end position="179"/>
    </location>
</feature>
<keyword evidence="2" id="KW-0408">Iron</keyword>
<evidence type="ECO:0000256" key="2">
    <source>
        <dbReference type="ARBA" id="ARBA00023004"/>
    </source>
</evidence>
<dbReference type="STRING" id="460384.SAMN05216313_13052"/>
<dbReference type="InterPro" id="IPR017900">
    <property type="entry name" value="4Fe4S_Fe_S_CS"/>
</dbReference>
<evidence type="ECO:0000313" key="6">
    <source>
        <dbReference type="Proteomes" id="UP000198508"/>
    </source>
</evidence>
<dbReference type="Pfam" id="PF12838">
    <property type="entry name" value="Fer4_7"/>
    <property type="match status" value="1"/>
</dbReference>
<dbReference type="PROSITE" id="PS00198">
    <property type="entry name" value="4FE4S_FER_1"/>
    <property type="match status" value="2"/>
</dbReference>
<evidence type="ECO:0000256" key="1">
    <source>
        <dbReference type="ARBA" id="ARBA00022723"/>
    </source>
</evidence>
<sequence length="212" mass="23807">METRDYLRILKDEIHSTVFATVDEDGLPVTRVIDIMLVDEDSLYFITAKGKEFYRQLMNQRYVAVSGMTGGEGSMEKKAVSVRGRVANMGGCLLDQVFEENPYMAEIYPTRESRRALEVFRLYEGRGEYFDLSAKPIIRRSFRLGEVDGPGQQQEGYHITADCDGCGLCLSQCPQNCIDSSRPPYKIQAEHCLHCGNCVEICPRGAARGGIK</sequence>
<proteinExistence type="predicted"/>
<dbReference type="AlphaFoldDB" id="A0A1I0JHX2"/>
<protein>
    <submittedName>
        <fullName evidence="5">Uncharacterized protein, pyridoxamine 5'-phosphate oxidase (PNPOx-like) family</fullName>
    </submittedName>
</protein>
<accession>A0A1I0JHX2</accession>
<keyword evidence="1" id="KW-0479">Metal-binding</keyword>
<dbReference type="InterPro" id="IPR017896">
    <property type="entry name" value="4Fe4S_Fe-S-bd"/>
</dbReference>
<dbReference type="EMBL" id="FOIM01000030">
    <property type="protein sequence ID" value="SEU09875.1"/>
    <property type="molecule type" value="Genomic_DNA"/>
</dbReference>
<feature type="domain" description="4Fe-4S ferredoxin-type" evidence="4">
    <location>
        <begin position="183"/>
        <end position="212"/>
    </location>
</feature>
<dbReference type="RefSeq" id="WP_092369136.1">
    <property type="nucleotide sequence ID" value="NZ_DAINWJ010000465.1"/>
</dbReference>
<dbReference type="GeneID" id="93277682"/>
<organism evidence="5 6">
    <name type="scientific">Enterocloster lavalensis</name>
    <dbReference type="NCBI Taxonomy" id="460384"/>
    <lineage>
        <taxon>Bacteria</taxon>
        <taxon>Bacillati</taxon>
        <taxon>Bacillota</taxon>
        <taxon>Clostridia</taxon>
        <taxon>Lachnospirales</taxon>
        <taxon>Lachnospiraceae</taxon>
        <taxon>Enterocloster</taxon>
    </lineage>
</organism>
<evidence type="ECO:0000259" key="4">
    <source>
        <dbReference type="PROSITE" id="PS51379"/>
    </source>
</evidence>
<dbReference type="Proteomes" id="UP000198508">
    <property type="component" value="Unassembled WGS sequence"/>
</dbReference>
<dbReference type="SUPFAM" id="SSF54862">
    <property type="entry name" value="4Fe-4S ferredoxins"/>
    <property type="match status" value="1"/>
</dbReference>
<dbReference type="Gene3D" id="2.30.110.10">
    <property type="entry name" value="Electron Transport, Fmn-binding Protein, Chain A"/>
    <property type="match status" value="1"/>
</dbReference>
<dbReference type="SUPFAM" id="SSF50475">
    <property type="entry name" value="FMN-binding split barrel"/>
    <property type="match status" value="1"/>
</dbReference>
<dbReference type="Pfam" id="PF01243">
    <property type="entry name" value="PNPOx_N"/>
    <property type="match status" value="1"/>
</dbReference>
<keyword evidence="6" id="KW-1185">Reference proteome</keyword>
<dbReference type="InterPro" id="IPR011576">
    <property type="entry name" value="Pyridox_Oxase_N"/>
</dbReference>
<dbReference type="GO" id="GO:0051536">
    <property type="term" value="F:iron-sulfur cluster binding"/>
    <property type="evidence" value="ECO:0007669"/>
    <property type="project" value="UniProtKB-KW"/>
</dbReference>
<gene>
    <name evidence="5" type="ORF">SAMN05216313_13052</name>
</gene>
<keyword evidence="3" id="KW-0411">Iron-sulfur</keyword>
<reference evidence="6" key="1">
    <citation type="submission" date="2016-10" db="EMBL/GenBank/DDBJ databases">
        <authorList>
            <person name="Varghese N."/>
            <person name="Submissions S."/>
        </authorList>
    </citation>
    <scope>NUCLEOTIDE SEQUENCE [LARGE SCALE GENOMIC DNA]</scope>
    <source>
        <strain evidence="6">NLAE-zl-G277</strain>
    </source>
</reference>
<dbReference type="GO" id="GO:0046872">
    <property type="term" value="F:metal ion binding"/>
    <property type="evidence" value="ECO:0007669"/>
    <property type="project" value="UniProtKB-KW"/>
</dbReference>
<evidence type="ECO:0000256" key="3">
    <source>
        <dbReference type="ARBA" id="ARBA00023014"/>
    </source>
</evidence>
<dbReference type="PROSITE" id="PS51379">
    <property type="entry name" value="4FE4S_FER_2"/>
    <property type="match status" value="2"/>
</dbReference>
<dbReference type="InterPro" id="IPR012349">
    <property type="entry name" value="Split_barrel_FMN-bd"/>
</dbReference>
<evidence type="ECO:0000313" key="5">
    <source>
        <dbReference type="EMBL" id="SEU09875.1"/>
    </source>
</evidence>
<name>A0A1I0JHX2_9FIRM</name>